<dbReference type="Pfam" id="PF19335">
    <property type="entry name" value="HMBD"/>
    <property type="match status" value="1"/>
</dbReference>
<dbReference type="FunFam" id="2.40.30.170:FF:000010">
    <property type="entry name" value="Efflux RND transporter periplasmic adaptor subunit"/>
    <property type="match status" value="1"/>
</dbReference>
<sequence>MNKSLIQISIASIVGLCIGYLVFGTDTNAEVSSLEKDHIHNQEESWTCSMHPQIVQSEEGDCPICGMDLTPMSAISGTVHPEEFTMTKNAVALANIQTTKVGNRIAKGALILSGKITADESTNTIQASYFTGRIEKLFVNTTGERITKGQKLAVIYAPELIAAQQELLTAASVKETQPQLYTAVRNKLRLWKLSDAQVNAIEEAGRIQEKFPIFATVSGIVTHKISEEGDYVKQGQPLFNVSNLNTVWAEFDAYENQIRVLQDGQHITIQTNAYPDQKFETKLTFIDPQLNSATRTVKVRAVLKNKNNMFKPGMFVKGSVTSIESNTDQNITIPTSAILWTGKRSIVYVKTKPDQPVFEMREVTLGSSGDDYYTILGGLALGDEVVTNGTFTVDAAAQLQGKKSMMNQ</sequence>
<evidence type="ECO:0000256" key="2">
    <source>
        <dbReference type="ARBA" id="ARBA00022448"/>
    </source>
</evidence>
<reference evidence="8 9" key="1">
    <citation type="submission" date="2019-06" db="EMBL/GenBank/DDBJ databases">
        <authorList>
            <person name="Meng X."/>
        </authorList>
    </citation>
    <scope>NUCLEOTIDE SEQUENCE [LARGE SCALE GENOMIC DNA]</scope>
    <source>
        <strain evidence="8 9">M625</strain>
    </source>
</reference>
<dbReference type="Gene3D" id="2.40.420.20">
    <property type="match status" value="1"/>
</dbReference>
<protein>
    <submittedName>
        <fullName evidence="8">Efflux RND transporter periplasmic adaptor subunit</fullName>
    </submittedName>
</protein>
<keyword evidence="9" id="KW-1185">Reference proteome</keyword>
<evidence type="ECO:0000259" key="3">
    <source>
        <dbReference type="Pfam" id="PF19335"/>
    </source>
</evidence>
<dbReference type="InterPro" id="IPR058649">
    <property type="entry name" value="CzcB_C"/>
</dbReference>
<dbReference type="InterPro" id="IPR058792">
    <property type="entry name" value="Beta-barrel_RND_2"/>
</dbReference>
<feature type="domain" description="Heavy metal binding" evidence="3">
    <location>
        <begin position="46"/>
        <end position="71"/>
    </location>
</feature>
<dbReference type="Pfam" id="PF25919">
    <property type="entry name" value="BSH_CusB"/>
    <property type="match status" value="1"/>
</dbReference>
<feature type="domain" description="CusB-like three alpha-helical bundle" evidence="4">
    <location>
        <begin position="159"/>
        <end position="208"/>
    </location>
</feature>
<dbReference type="GO" id="GO:0030288">
    <property type="term" value="C:outer membrane-bounded periplasmic space"/>
    <property type="evidence" value="ECO:0007669"/>
    <property type="project" value="TreeGrafter"/>
</dbReference>
<evidence type="ECO:0000313" key="9">
    <source>
        <dbReference type="Proteomes" id="UP000315540"/>
    </source>
</evidence>
<evidence type="ECO:0000256" key="1">
    <source>
        <dbReference type="ARBA" id="ARBA00009477"/>
    </source>
</evidence>
<dbReference type="Gene3D" id="6.10.140.730">
    <property type="match status" value="1"/>
</dbReference>
<feature type="domain" description="CusB-like beta-barrel" evidence="6">
    <location>
        <begin position="246"/>
        <end position="321"/>
    </location>
</feature>
<dbReference type="GO" id="GO:0016020">
    <property type="term" value="C:membrane"/>
    <property type="evidence" value="ECO:0007669"/>
    <property type="project" value="InterPro"/>
</dbReference>
<dbReference type="AlphaFoldDB" id="A0A504J779"/>
<dbReference type="GO" id="GO:0015679">
    <property type="term" value="P:plasma membrane copper ion transport"/>
    <property type="evidence" value="ECO:0007669"/>
    <property type="project" value="TreeGrafter"/>
</dbReference>
<dbReference type="GO" id="GO:0046914">
    <property type="term" value="F:transition metal ion binding"/>
    <property type="evidence" value="ECO:0007669"/>
    <property type="project" value="TreeGrafter"/>
</dbReference>
<evidence type="ECO:0000259" key="7">
    <source>
        <dbReference type="Pfam" id="PF25975"/>
    </source>
</evidence>
<dbReference type="Pfam" id="PF25975">
    <property type="entry name" value="CzcB_C"/>
    <property type="match status" value="1"/>
</dbReference>
<dbReference type="PANTHER" id="PTHR30097:SF4">
    <property type="entry name" value="SLR6042 PROTEIN"/>
    <property type="match status" value="1"/>
</dbReference>
<dbReference type="SUPFAM" id="SSF111369">
    <property type="entry name" value="HlyD-like secretion proteins"/>
    <property type="match status" value="1"/>
</dbReference>
<name>A0A504J779_9FLAO</name>
<dbReference type="EMBL" id="VFWZ01000007">
    <property type="protein sequence ID" value="TPN83463.1"/>
    <property type="molecule type" value="Genomic_DNA"/>
</dbReference>
<dbReference type="Pfam" id="PF25869">
    <property type="entry name" value="3HB_CusB"/>
    <property type="match status" value="1"/>
</dbReference>
<feature type="domain" description="CzcB-like C-terminal circularly permuted SH3-like" evidence="7">
    <location>
        <begin position="331"/>
        <end position="393"/>
    </location>
</feature>
<dbReference type="GO" id="GO:0060003">
    <property type="term" value="P:copper ion export"/>
    <property type="evidence" value="ECO:0007669"/>
    <property type="project" value="TreeGrafter"/>
</dbReference>
<evidence type="ECO:0000313" key="8">
    <source>
        <dbReference type="EMBL" id="TPN83463.1"/>
    </source>
</evidence>
<dbReference type="InterPro" id="IPR058791">
    <property type="entry name" value="3HB_CusB"/>
</dbReference>
<evidence type="ECO:0000259" key="4">
    <source>
        <dbReference type="Pfam" id="PF25869"/>
    </source>
</evidence>
<proteinExistence type="inferred from homology"/>
<dbReference type="Proteomes" id="UP000315540">
    <property type="component" value="Unassembled WGS sequence"/>
</dbReference>
<feature type="domain" description="CusB-like barrel-sandwich hybrid" evidence="5">
    <location>
        <begin position="130"/>
        <end position="241"/>
    </location>
</feature>
<keyword evidence="2" id="KW-0813">Transport</keyword>
<dbReference type="NCBIfam" id="TIGR01730">
    <property type="entry name" value="RND_mfp"/>
    <property type="match status" value="1"/>
</dbReference>
<dbReference type="InterPro" id="IPR045800">
    <property type="entry name" value="HMBD"/>
</dbReference>
<dbReference type="InterPro" id="IPR051909">
    <property type="entry name" value="MFP_Cation_Efflux"/>
</dbReference>
<organism evidence="8 9">
    <name type="scientific">Aquimarina algicola</name>
    <dbReference type="NCBI Taxonomy" id="2589995"/>
    <lineage>
        <taxon>Bacteria</taxon>
        <taxon>Pseudomonadati</taxon>
        <taxon>Bacteroidota</taxon>
        <taxon>Flavobacteriia</taxon>
        <taxon>Flavobacteriales</taxon>
        <taxon>Flavobacteriaceae</taxon>
        <taxon>Aquimarina</taxon>
    </lineage>
</organism>
<dbReference type="GO" id="GO:0022857">
    <property type="term" value="F:transmembrane transporter activity"/>
    <property type="evidence" value="ECO:0007669"/>
    <property type="project" value="InterPro"/>
</dbReference>
<evidence type="ECO:0000259" key="5">
    <source>
        <dbReference type="Pfam" id="PF25919"/>
    </source>
</evidence>
<comment type="similarity">
    <text evidence="1">Belongs to the membrane fusion protein (MFP) (TC 8.A.1) family.</text>
</comment>
<comment type="caution">
    <text evidence="8">The sequence shown here is derived from an EMBL/GenBank/DDBJ whole genome shotgun (WGS) entry which is preliminary data.</text>
</comment>
<dbReference type="InterPro" id="IPR058790">
    <property type="entry name" value="BSH_CusB"/>
</dbReference>
<dbReference type="PANTHER" id="PTHR30097">
    <property type="entry name" value="CATION EFFLUX SYSTEM PROTEIN CUSB"/>
    <property type="match status" value="1"/>
</dbReference>
<dbReference type="OrthoDB" id="9806939at2"/>
<dbReference type="InterPro" id="IPR006143">
    <property type="entry name" value="RND_pump_MFP"/>
</dbReference>
<dbReference type="Gene3D" id="2.40.30.170">
    <property type="match status" value="1"/>
</dbReference>
<gene>
    <name evidence="8" type="ORF">FHK87_19795</name>
</gene>
<accession>A0A504J779</accession>
<evidence type="ECO:0000259" key="6">
    <source>
        <dbReference type="Pfam" id="PF25954"/>
    </source>
</evidence>
<dbReference type="Pfam" id="PF25954">
    <property type="entry name" value="Beta-barrel_RND_2"/>
    <property type="match status" value="1"/>
</dbReference>